<reference evidence="10" key="1">
    <citation type="submission" date="2020-10" db="EMBL/GenBank/DDBJ databases">
        <authorList>
            <person name="Han B."/>
            <person name="Lu T."/>
            <person name="Zhao Q."/>
            <person name="Huang X."/>
            <person name="Zhao Y."/>
        </authorList>
    </citation>
    <scope>NUCLEOTIDE SEQUENCE</scope>
</reference>
<feature type="domain" description="NB-ARC" evidence="7">
    <location>
        <begin position="405"/>
        <end position="459"/>
    </location>
</feature>
<comment type="caution">
    <text evidence="10">The sequence shown here is derived from an EMBL/GenBank/DDBJ whole genome shotgun (WGS) entry which is preliminary data.</text>
</comment>
<dbReference type="EMBL" id="CAJGYO010000007">
    <property type="protein sequence ID" value="CAD6245809.1"/>
    <property type="molecule type" value="Genomic_DNA"/>
</dbReference>
<organism evidence="10 11">
    <name type="scientific">Miscanthus lutarioriparius</name>
    <dbReference type="NCBI Taxonomy" id="422564"/>
    <lineage>
        <taxon>Eukaryota</taxon>
        <taxon>Viridiplantae</taxon>
        <taxon>Streptophyta</taxon>
        <taxon>Embryophyta</taxon>
        <taxon>Tracheophyta</taxon>
        <taxon>Spermatophyta</taxon>
        <taxon>Magnoliopsida</taxon>
        <taxon>Liliopsida</taxon>
        <taxon>Poales</taxon>
        <taxon>Poaceae</taxon>
        <taxon>PACMAD clade</taxon>
        <taxon>Panicoideae</taxon>
        <taxon>Andropogonodae</taxon>
        <taxon>Andropogoneae</taxon>
        <taxon>Saccharinae</taxon>
        <taxon>Miscanthus</taxon>
    </lineage>
</organism>
<evidence type="ECO:0000259" key="8">
    <source>
        <dbReference type="Pfam" id="PF18052"/>
    </source>
</evidence>
<dbReference type="AlphaFoldDB" id="A0A811PPN5"/>
<dbReference type="InterPro" id="IPR002182">
    <property type="entry name" value="NB-ARC"/>
</dbReference>
<keyword evidence="2" id="KW-0433">Leucine-rich repeat</keyword>
<feature type="region of interest" description="Disordered" evidence="6">
    <location>
        <begin position="757"/>
        <end position="787"/>
    </location>
</feature>
<dbReference type="GO" id="GO:0043531">
    <property type="term" value="F:ADP binding"/>
    <property type="evidence" value="ECO:0007669"/>
    <property type="project" value="InterPro"/>
</dbReference>
<evidence type="ECO:0000259" key="7">
    <source>
        <dbReference type="Pfam" id="PF00931"/>
    </source>
</evidence>
<dbReference type="InterPro" id="IPR027417">
    <property type="entry name" value="P-loop_NTPase"/>
</dbReference>
<keyword evidence="4" id="KW-0547">Nucleotide-binding</keyword>
<evidence type="ECO:0000256" key="2">
    <source>
        <dbReference type="ARBA" id="ARBA00022614"/>
    </source>
</evidence>
<dbReference type="Proteomes" id="UP000604825">
    <property type="component" value="Unassembled WGS sequence"/>
</dbReference>
<dbReference type="Gene3D" id="1.10.10.10">
    <property type="entry name" value="Winged helix-like DNA-binding domain superfamily/Winged helix DNA-binding domain"/>
    <property type="match status" value="1"/>
</dbReference>
<dbReference type="GO" id="GO:0098542">
    <property type="term" value="P:defense response to other organism"/>
    <property type="evidence" value="ECO:0007669"/>
    <property type="project" value="TreeGrafter"/>
</dbReference>
<feature type="domain" description="NB-ARC" evidence="7">
    <location>
        <begin position="465"/>
        <end position="523"/>
    </location>
</feature>
<comment type="similarity">
    <text evidence="1">Belongs to the disease resistance NB-LRR family.</text>
</comment>
<dbReference type="InterPro" id="IPR038005">
    <property type="entry name" value="RX-like_CC"/>
</dbReference>
<dbReference type="Pfam" id="PF18052">
    <property type="entry name" value="Rx_N"/>
    <property type="match status" value="1"/>
</dbReference>
<keyword evidence="11" id="KW-1185">Reference proteome</keyword>
<dbReference type="PRINTS" id="PR00364">
    <property type="entry name" value="DISEASERSIST"/>
</dbReference>
<dbReference type="SUPFAM" id="SSF52540">
    <property type="entry name" value="P-loop containing nucleoside triphosphate hydrolases"/>
    <property type="match status" value="2"/>
</dbReference>
<dbReference type="CDD" id="cd14798">
    <property type="entry name" value="RX-CC_like"/>
    <property type="match status" value="1"/>
</dbReference>
<dbReference type="OrthoDB" id="675227at2759"/>
<dbReference type="InterPro" id="IPR041118">
    <property type="entry name" value="Rx_N"/>
</dbReference>
<dbReference type="Pfam" id="PF00931">
    <property type="entry name" value="NB-ARC"/>
    <property type="match status" value="3"/>
</dbReference>
<gene>
    <name evidence="10" type="ORF">NCGR_LOCUS30096</name>
</gene>
<name>A0A811PPN5_9POAL</name>
<sequence length="787" mass="90393">MEATGLSLGKSVLDGALGYAKSAVAEEVALQLGIQQGQAFIRDELEMMMAFLMAAHEERDEHKVIKTWVKQVRDVAYDAEDSLQDFAVRLGKPSWWRFWCIPLMLLEGHRVAKKMKELRAKVEDVSQRNVRYRLIKGPGSKAITSTGQSNMASETMSSTEEVRRQHEKAKLDLIQLINMKDENLRVISVWGTSGVLQETSIIKMAYDDLERKKFVYHAWIRIMHPFNQTEFVKNIIEQFYVNILDEATKTKQKLTPGAQDLWRIWMMNEDDLFDEFKKVLSEKSYLVVLCDLSSMEEWHQIKTCFPNNKNGSRFIVCTEHIKVANLCVGTEIGLLEHKQLSVDQTLYAFYEKGSQDVADSIEEASSSNTTRTTDSKTFMDGKRLTRMETTLVAFKESQLIGRENEKLEVIKKISDKHSQEFEVISIYGMGGLGKTTLVKHVYQSQELNVMFEKRACVTIKCPFNRKWDAIVNYFPTAVTRSRIIVTTREENIAKHCSRKDINIYKLKLLEYKDAYDLFTEKVFGTVAYMDEQYPELTEEMKVILKKCNGLPLAIVTIGGFLAKQPKSLMEWRKLNEHISAELEMTLELRRIPNVLIRSYDGLPYHLKSCFLYLSIFPEDYNISRKRLVHLWIAEGYTREILNVDGINRRDVCTFFWCWFIPSVLRELSRYSVILPRGLRKLRALHTLNAVNIAVGRGIMKEIKRLTQLRRLAVSGINKKNCQEFCSTLDDIRCLESLTVHSAGEPGLHGLGWRVLAPKKPPEPQAGRQSGQIAGMDRGAPQSCEVEA</sequence>
<dbReference type="InterPro" id="IPR036388">
    <property type="entry name" value="WH-like_DNA-bd_sf"/>
</dbReference>
<keyword evidence="3" id="KW-0677">Repeat</keyword>
<feature type="domain" description="NB-ARC" evidence="7">
    <location>
        <begin position="179"/>
        <end position="346"/>
    </location>
</feature>
<keyword evidence="5" id="KW-0611">Plant defense</keyword>
<evidence type="ECO:0000313" key="11">
    <source>
        <dbReference type="Proteomes" id="UP000604825"/>
    </source>
</evidence>
<evidence type="ECO:0000313" key="10">
    <source>
        <dbReference type="EMBL" id="CAD6245809.1"/>
    </source>
</evidence>
<dbReference type="InterPro" id="IPR058922">
    <property type="entry name" value="WHD_DRP"/>
</dbReference>
<evidence type="ECO:0000256" key="3">
    <source>
        <dbReference type="ARBA" id="ARBA00022737"/>
    </source>
</evidence>
<dbReference type="Gene3D" id="3.40.50.300">
    <property type="entry name" value="P-loop containing nucleotide triphosphate hydrolases"/>
    <property type="match status" value="2"/>
</dbReference>
<protein>
    <submittedName>
        <fullName evidence="10">Uncharacterized protein</fullName>
    </submittedName>
</protein>
<accession>A0A811PPN5</accession>
<evidence type="ECO:0000259" key="9">
    <source>
        <dbReference type="Pfam" id="PF23559"/>
    </source>
</evidence>
<dbReference type="Gene3D" id="1.20.5.4130">
    <property type="match status" value="1"/>
</dbReference>
<dbReference type="InterPro" id="IPR042197">
    <property type="entry name" value="Apaf_helical"/>
</dbReference>
<feature type="domain" description="Disease resistance N-terminal" evidence="8">
    <location>
        <begin position="16"/>
        <end position="94"/>
    </location>
</feature>
<evidence type="ECO:0000256" key="5">
    <source>
        <dbReference type="ARBA" id="ARBA00022821"/>
    </source>
</evidence>
<evidence type="ECO:0000256" key="1">
    <source>
        <dbReference type="ARBA" id="ARBA00008894"/>
    </source>
</evidence>
<feature type="domain" description="Disease resistance protein winged helix" evidence="9">
    <location>
        <begin position="615"/>
        <end position="637"/>
    </location>
</feature>
<evidence type="ECO:0000256" key="6">
    <source>
        <dbReference type="SAM" id="MobiDB-lite"/>
    </source>
</evidence>
<evidence type="ECO:0000256" key="4">
    <source>
        <dbReference type="ARBA" id="ARBA00022741"/>
    </source>
</evidence>
<dbReference type="PANTHER" id="PTHR23155">
    <property type="entry name" value="DISEASE RESISTANCE PROTEIN RP"/>
    <property type="match status" value="1"/>
</dbReference>
<dbReference type="Gene3D" id="1.10.8.430">
    <property type="entry name" value="Helical domain of apoptotic protease-activating factors"/>
    <property type="match status" value="1"/>
</dbReference>
<dbReference type="InterPro" id="IPR044974">
    <property type="entry name" value="Disease_R_plants"/>
</dbReference>
<proteinExistence type="inferred from homology"/>
<dbReference type="PANTHER" id="PTHR23155:SF1114">
    <property type="entry name" value="OS02G0475500 PROTEIN"/>
    <property type="match status" value="1"/>
</dbReference>
<dbReference type="Pfam" id="PF23559">
    <property type="entry name" value="WHD_DRP"/>
    <property type="match status" value="1"/>
</dbReference>